<dbReference type="Proteomes" id="UP000252585">
    <property type="component" value="Unassembled WGS sequence"/>
</dbReference>
<sequence length="58" mass="6855">MGLYNKQLVDRIEELREKMTYVAKHNGLTSYESVMLSQELDQLLNKYESCKKNEDIDV</sequence>
<evidence type="ECO:0000313" key="1">
    <source>
        <dbReference type="EMBL" id="RCW71846.1"/>
    </source>
</evidence>
<reference evidence="1 2" key="1">
    <citation type="submission" date="2018-07" db="EMBL/GenBank/DDBJ databases">
        <title>Genomic Encyclopedia of Type Strains, Phase IV (KMG-IV): sequencing the most valuable type-strain genomes for metagenomic binning, comparative biology and taxonomic classification.</title>
        <authorList>
            <person name="Goeker M."/>
        </authorList>
    </citation>
    <scope>NUCLEOTIDE SEQUENCE [LARGE SCALE GENOMIC DNA]</scope>
    <source>
        <strain evidence="1 2">DSM 27696</strain>
    </source>
</reference>
<dbReference type="InterPro" id="IPR036638">
    <property type="entry name" value="HLH_DNA-bd_sf"/>
</dbReference>
<keyword evidence="2" id="KW-1185">Reference proteome</keyword>
<protein>
    <submittedName>
        <fullName evidence="1">Spo0E like sporulation regulatory protein</fullName>
    </submittedName>
</protein>
<proteinExistence type="predicted"/>
<evidence type="ECO:0000313" key="2">
    <source>
        <dbReference type="Proteomes" id="UP000252585"/>
    </source>
</evidence>
<dbReference type="Pfam" id="PF09388">
    <property type="entry name" value="SpoOE-like"/>
    <property type="match status" value="1"/>
</dbReference>
<organism evidence="1 2">
    <name type="scientific">Saliterribacillus persicus</name>
    <dbReference type="NCBI Taxonomy" id="930114"/>
    <lineage>
        <taxon>Bacteria</taxon>
        <taxon>Bacillati</taxon>
        <taxon>Bacillota</taxon>
        <taxon>Bacilli</taxon>
        <taxon>Bacillales</taxon>
        <taxon>Bacillaceae</taxon>
        <taxon>Saliterribacillus</taxon>
    </lineage>
</organism>
<accession>A0A368XXI1</accession>
<comment type="caution">
    <text evidence="1">The sequence shown here is derived from an EMBL/GenBank/DDBJ whole genome shotgun (WGS) entry which is preliminary data.</text>
</comment>
<name>A0A368XXI1_9BACI</name>
<gene>
    <name evidence="1" type="ORF">DFR57_10528</name>
</gene>
<dbReference type="InterPro" id="IPR018540">
    <property type="entry name" value="Spo0E-like"/>
</dbReference>
<dbReference type="GO" id="GO:0046983">
    <property type="term" value="F:protein dimerization activity"/>
    <property type="evidence" value="ECO:0007669"/>
    <property type="project" value="InterPro"/>
</dbReference>
<dbReference type="SUPFAM" id="SSF140500">
    <property type="entry name" value="BAS1536-like"/>
    <property type="match status" value="1"/>
</dbReference>
<dbReference type="OrthoDB" id="2692170at2"/>
<dbReference type="Gene3D" id="4.10.280.10">
    <property type="entry name" value="Helix-loop-helix DNA-binding domain"/>
    <property type="match status" value="1"/>
</dbReference>
<dbReference type="InterPro" id="IPR037208">
    <property type="entry name" value="Spo0E-like_sf"/>
</dbReference>
<dbReference type="GO" id="GO:0043937">
    <property type="term" value="P:regulation of sporulation"/>
    <property type="evidence" value="ECO:0007669"/>
    <property type="project" value="InterPro"/>
</dbReference>
<dbReference type="EMBL" id="QPJJ01000005">
    <property type="protein sequence ID" value="RCW71846.1"/>
    <property type="molecule type" value="Genomic_DNA"/>
</dbReference>
<dbReference type="RefSeq" id="WP_114352412.1">
    <property type="nucleotide sequence ID" value="NZ_QPJJ01000005.1"/>
</dbReference>
<dbReference type="AlphaFoldDB" id="A0A368XXI1"/>